<feature type="transmembrane region" description="Helical" evidence="9">
    <location>
        <begin position="145"/>
        <end position="173"/>
    </location>
</feature>
<name>A0ABU1JZY2_9PROT</name>
<proteinExistence type="inferred from homology"/>
<keyword evidence="4 9" id="KW-0812">Transmembrane</keyword>
<feature type="transmembrane region" description="Helical" evidence="9">
    <location>
        <begin position="101"/>
        <end position="125"/>
    </location>
</feature>
<keyword evidence="5" id="KW-0571">Peptide transport</keyword>
<evidence type="ECO:0000256" key="9">
    <source>
        <dbReference type="RuleBase" id="RU363032"/>
    </source>
</evidence>
<evidence type="ECO:0000259" key="10">
    <source>
        <dbReference type="PROSITE" id="PS50928"/>
    </source>
</evidence>
<evidence type="ECO:0000256" key="4">
    <source>
        <dbReference type="ARBA" id="ARBA00022692"/>
    </source>
</evidence>
<feature type="domain" description="ABC transmembrane type-1" evidence="10">
    <location>
        <begin position="97"/>
        <end position="286"/>
    </location>
</feature>
<evidence type="ECO:0000313" key="11">
    <source>
        <dbReference type="EMBL" id="MDR6294181.1"/>
    </source>
</evidence>
<protein>
    <submittedName>
        <fullName evidence="11">ABC-type dipeptide/oligopeptide/nickel transport system permease subunit</fullName>
    </submittedName>
</protein>
<dbReference type="PANTHER" id="PTHR43386:SF1">
    <property type="entry name" value="D,D-DIPEPTIDE TRANSPORT SYSTEM PERMEASE PROTEIN DDPC-RELATED"/>
    <property type="match status" value="1"/>
</dbReference>
<keyword evidence="2 9" id="KW-0813">Transport</keyword>
<feature type="transmembrane region" description="Helical" evidence="9">
    <location>
        <begin position="218"/>
        <end position="243"/>
    </location>
</feature>
<dbReference type="PROSITE" id="PS50928">
    <property type="entry name" value="ABC_TM1"/>
    <property type="match status" value="1"/>
</dbReference>
<dbReference type="SUPFAM" id="SSF161098">
    <property type="entry name" value="MetI-like"/>
    <property type="match status" value="1"/>
</dbReference>
<dbReference type="Pfam" id="PF00528">
    <property type="entry name" value="BPD_transp_1"/>
    <property type="match status" value="1"/>
</dbReference>
<reference evidence="11 12" key="1">
    <citation type="submission" date="2023-07" db="EMBL/GenBank/DDBJ databases">
        <title>Sorghum-associated microbial communities from plants grown in Nebraska, USA.</title>
        <authorList>
            <person name="Schachtman D."/>
        </authorList>
    </citation>
    <scope>NUCLEOTIDE SEQUENCE [LARGE SCALE GENOMIC DNA]</scope>
    <source>
        <strain evidence="11 12">584</strain>
    </source>
</reference>
<dbReference type="CDD" id="cd06261">
    <property type="entry name" value="TM_PBP2"/>
    <property type="match status" value="1"/>
</dbReference>
<comment type="subcellular location">
    <subcellularLocation>
        <location evidence="1 9">Cell membrane</location>
        <topology evidence="1 9">Multi-pass membrane protein</topology>
    </subcellularLocation>
</comment>
<evidence type="ECO:0000256" key="5">
    <source>
        <dbReference type="ARBA" id="ARBA00022856"/>
    </source>
</evidence>
<organism evidence="11 12">
    <name type="scientific">Inquilinus ginsengisoli</name>
    <dbReference type="NCBI Taxonomy" id="363840"/>
    <lineage>
        <taxon>Bacteria</taxon>
        <taxon>Pseudomonadati</taxon>
        <taxon>Pseudomonadota</taxon>
        <taxon>Alphaproteobacteria</taxon>
        <taxon>Rhodospirillales</taxon>
        <taxon>Rhodospirillaceae</taxon>
        <taxon>Inquilinus</taxon>
    </lineage>
</organism>
<dbReference type="InterPro" id="IPR000515">
    <property type="entry name" value="MetI-like"/>
</dbReference>
<dbReference type="InterPro" id="IPR035906">
    <property type="entry name" value="MetI-like_sf"/>
</dbReference>
<sequence>MVESALPMPAERAPAVERGRFRRALLRSPKGLTGLVLVGLILAVAATAPLLAPHDPARQMLEWRFLPPAWATGGDWSHLLGGDNLGRDIFSRVVVGARTSIAVAALVVALATTVGSLLGAVAGYAGGAVDSVVMRLADFQLAFPFLLLALMIMAILGPGFWTVVLALSIALWVNFARVVRGEALRIRQMEFVEAARSIGVPGWRIVLGHVLPNVIPSILVLATLDVALVIIAEAALSFLGLGVQPPTPSWGKMISEGRDFLYDAPWMVLGPGAVILMTSVGINLFGDFLRDWVDPRAER</sequence>
<keyword evidence="8 9" id="KW-0472">Membrane</keyword>
<gene>
    <name evidence="11" type="ORF">E9232_006735</name>
</gene>
<keyword evidence="6" id="KW-0653">Protein transport</keyword>
<evidence type="ECO:0000256" key="3">
    <source>
        <dbReference type="ARBA" id="ARBA00022475"/>
    </source>
</evidence>
<evidence type="ECO:0000256" key="8">
    <source>
        <dbReference type="ARBA" id="ARBA00023136"/>
    </source>
</evidence>
<dbReference type="Gene3D" id="1.10.3720.10">
    <property type="entry name" value="MetI-like"/>
    <property type="match status" value="1"/>
</dbReference>
<keyword evidence="7 9" id="KW-1133">Transmembrane helix</keyword>
<dbReference type="Proteomes" id="UP001262410">
    <property type="component" value="Unassembled WGS sequence"/>
</dbReference>
<comment type="similarity">
    <text evidence="9">Belongs to the binding-protein-dependent transport system permease family.</text>
</comment>
<feature type="transmembrane region" description="Helical" evidence="9">
    <location>
        <begin position="264"/>
        <end position="285"/>
    </location>
</feature>
<keyword evidence="12" id="KW-1185">Reference proteome</keyword>
<accession>A0ABU1JZY2</accession>
<evidence type="ECO:0000256" key="6">
    <source>
        <dbReference type="ARBA" id="ARBA00022927"/>
    </source>
</evidence>
<feature type="transmembrane region" description="Helical" evidence="9">
    <location>
        <begin position="32"/>
        <end position="52"/>
    </location>
</feature>
<evidence type="ECO:0000256" key="1">
    <source>
        <dbReference type="ARBA" id="ARBA00004651"/>
    </source>
</evidence>
<dbReference type="EMBL" id="JAVDPW010000016">
    <property type="protein sequence ID" value="MDR6294181.1"/>
    <property type="molecule type" value="Genomic_DNA"/>
</dbReference>
<evidence type="ECO:0000256" key="7">
    <source>
        <dbReference type="ARBA" id="ARBA00022989"/>
    </source>
</evidence>
<evidence type="ECO:0000256" key="2">
    <source>
        <dbReference type="ARBA" id="ARBA00022448"/>
    </source>
</evidence>
<dbReference type="PANTHER" id="PTHR43386">
    <property type="entry name" value="OLIGOPEPTIDE TRANSPORT SYSTEM PERMEASE PROTEIN APPC"/>
    <property type="match status" value="1"/>
</dbReference>
<dbReference type="InterPro" id="IPR050366">
    <property type="entry name" value="BP-dependent_transpt_permease"/>
</dbReference>
<comment type="caution">
    <text evidence="11">The sequence shown here is derived from an EMBL/GenBank/DDBJ whole genome shotgun (WGS) entry which is preliminary data.</text>
</comment>
<keyword evidence="3" id="KW-1003">Cell membrane</keyword>
<dbReference type="Pfam" id="PF12911">
    <property type="entry name" value="OppC_N"/>
    <property type="match status" value="1"/>
</dbReference>
<evidence type="ECO:0000313" key="12">
    <source>
        <dbReference type="Proteomes" id="UP001262410"/>
    </source>
</evidence>
<dbReference type="RefSeq" id="WP_309801608.1">
    <property type="nucleotide sequence ID" value="NZ_JAVDPW010000016.1"/>
</dbReference>
<dbReference type="InterPro" id="IPR025966">
    <property type="entry name" value="OppC_N"/>
</dbReference>